<evidence type="ECO:0000313" key="4">
    <source>
        <dbReference type="Proteomes" id="UP001556367"/>
    </source>
</evidence>
<reference evidence="4" key="1">
    <citation type="submission" date="2024-06" db="EMBL/GenBank/DDBJ databases">
        <title>Multi-omics analyses provide insights into the biosynthesis of the anticancer antibiotic pleurotin in Hohenbuehelia grisea.</title>
        <authorList>
            <person name="Weaver J.A."/>
            <person name="Alberti F."/>
        </authorList>
    </citation>
    <scope>NUCLEOTIDE SEQUENCE [LARGE SCALE GENOMIC DNA]</scope>
    <source>
        <strain evidence="4">T-177</strain>
    </source>
</reference>
<organism evidence="3 4">
    <name type="scientific">Hohenbuehelia grisea</name>
    <dbReference type="NCBI Taxonomy" id="104357"/>
    <lineage>
        <taxon>Eukaryota</taxon>
        <taxon>Fungi</taxon>
        <taxon>Dikarya</taxon>
        <taxon>Basidiomycota</taxon>
        <taxon>Agaricomycotina</taxon>
        <taxon>Agaricomycetes</taxon>
        <taxon>Agaricomycetidae</taxon>
        <taxon>Agaricales</taxon>
        <taxon>Pleurotineae</taxon>
        <taxon>Pleurotaceae</taxon>
        <taxon>Hohenbuehelia</taxon>
    </lineage>
</organism>
<keyword evidence="4" id="KW-1185">Reference proteome</keyword>
<accession>A0ABR3JEQ4</accession>
<name>A0ABR3JEQ4_9AGAR</name>
<dbReference type="Proteomes" id="UP001556367">
    <property type="component" value="Unassembled WGS sequence"/>
</dbReference>
<sequence>MSTNAASSLSTMLKPYPTEATLRIRSNSIAFFFLVLFTQLLPIPSLFTASRVALSVFRKDQLMIRGSEPGMSWKEEYGQVYVGGETESNLGLYELFCMLETAFFFILSFNISQSLYALRFPRRPLSPSRSLPPRPQARITAASPAARDKKKKLFEALSPQASPQPQRPFRTPNGASTLTQSSGGFGRSAGASALDGSQASGFSLSGASLATPSKLPMNFSLGSPPDLNSSFGSSTFGTPSPLTAYKWRHLNGPGRALDAPFLTRLADDDDDEEEEQEALGELADSNRS</sequence>
<keyword evidence="2" id="KW-0472">Membrane</keyword>
<evidence type="ECO:0000313" key="3">
    <source>
        <dbReference type="EMBL" id="KAL0954184.1"/>
    </source>
</evidence>
<dbReference type="EMBL" id="JASNQZ010000008">
    <property type="protein sequence ID" value="KAL0954184.1"/>
    <property type="molecule type" value="Genomic_DNA"/>
</dbReference>
<comment type="caution">
    <text evidence="3">The sequence shown here is derived from an EMBL/GenBank/DDBJ whole genome shotgun (WGS) entry which is preliminary data.</text>
</comment>
<feature type="compositionally biased region" description="Low complexity" evidence="1">
    <location>
        <begin position="279"/>
        <end position="288"/>
    </location>
</feature>
<protein>
    <submittedName>
        <fullName evidence="3">Uncharacterized protein</fullName>
    </submittedName>
</protein>
<keyword evidence="2" id="KW-1133">Transmembrane helix</keyword>
<feature type="region of interest" description="Disordered" evidence="1">
    <location>
        <begin position="268"/>
        <end position="288"/>
    </location>
</feature>
<evidence type="ECO:0000256" key="2">
    <source>
        <dbReference type="SAM" id="Phobius"/>
    </source>
</evidence>
<feature type="region of interest" description="Disordered" evidence="1">
    <location>
        <begin position="126"/>
        <end position="192"/>
    </location>
</feature>
<keyword evidence="2" id="KW-0812">Transmembrane</keyword>
<proteinExistence type="predicted"/>
<evidence type="ECO:0000256" key="1">
    <source>
        <dbReference type="SAM" id="MobiDB-lite"/>
    </source>
</evidence>
<gene>
    <name evidence="3" type="ORF">HGRIS_005314</name>
</gene>
<feature type="transmembrane region" description="Helical" evidence="2">
    <location>
        <begin position="90"/>
        <end position="112"/>
    </location>
</feature>
<feature type="compositionally biased region" description="Acidic residues" evidence="1">
    <location>
        <begin position="268"/>
        <end position="278"/>
    </location>
</feature>